<dbReference type="InterPro" id="IPR037523">
    <property type="entry name" value="VOC_core"/>
</dbReference>
<dbReference type="SUPFAM" id="SSF54593">
    <property type="entry name" value="Glyoxalase/Bleomycin resistance protein/Dihydroxybiphenyl dioxygenase"/>
    <property type="match status" value="1"/>
</dbReference>
<accession>A0ABP7MXK4</accession>
<dbReference type="EMBL" id="BAABCP010000001">
    <property type="protein sequence ID" value="GAA3931000.1"/>
    <property type="molecule type" value="Genomic_DNA"/>
</dbReference>
<feature type="domain" description="VOC" evidence="1">
    <location>
        <begin position="231"/>
        <end position="356"/>
    </location>
</feature>
<evidence type="ECO:0000259" key="1">
    <source>
        <dbReference type="PROSITE" id="PS51819"/>
    </source>
</evidence>
<evidence type="ECO:0000313" key="3">
    <source>
        <dbReference type="Proteomes" id="UP001501591"/>
    </source>
</evidence>
<dbReference type="Gene3D" id="3.10.180.10">
    <property type="entry name" value="2,3-Dihydroxybiphenyl 1,2-Dioxygenase, domain 1"/>
    <property type="match status" value="2"/>
</dbReference>
<sequence>MFEVGGVRMRRPFKIRRVSHVGLNARNMPEMKRCYGDLLGLVQTDVSEGLADRFDPEHRIIPEPGSRGLHFYRYGADHHQFVLMDQRLWEILDPDHTTLRVNQLSWQVGSLEEVRNAIECLGGEKQRITRSGRDMPGSNWHTYVLDPDGYTFELTFGMEQIGWDRLSKPRASWDALRFGEFPDLPHQPENIEMAGQRDAGVDLRAGFEPTPQDGRYDVDGVRLPRPFKIVGLGPLSIVVEDFERSVAHYEQIFGFDLRFRGEWNGVRFAALACNTAHHAMMLYEASVRPVLGLADDAGLVATGFQVANHRQLRAAVGFLTENGLEEIAVPAELVPGFRHVAHLRDPDGNIIQLYFQMRQCITGDGREGSRSVVGPAADWPAVIDPSDDVFQGEVFMGPWA</sequence>
<dbReference type="InterPro" id="IPR050383">
    <property type="entry name" value="GlyoxalaseI/FosfomycinResist"/>
</dbReference>
<dbReference type="InterPro" id="IPR004360">
    <property type="entry name" value="Glyas_Fos-R_dOase_dom"/>
</dbReference>
<reference evidence="3" key="1">
    <citation type="journal article" date="2019" name="Int. J. Syst. Evol. Microbiol.">
        <title>The Global Catalogue of Microorganisms (GCM) 10K type strain sequencing project: providing services to taxonomists for standard genome sequencing and annotation.</title>
        <authorList>
            <consortium name="The Broad Institute Genomics Platform"/>
            <consortium name="The Broad Institute Genome Sequencing Center for Infectious Disease"/>
            <person name="Wu L."/>
            <person name="Ma J."/>
        </authorList>
    </citation>
    <scope>NUCLEOTIDE SEQUENCE [LARGE SCALE GENOMIC DNA]</scope>
    <source>
        <strain evidence="3">JCM 17024</strain>
    </source>
</reference>
<dbReference type="Proteomes" id="UP001501591">
    <property type="component" value="Unassembled WGS sequence"/>
</dbReference>
<dbReference type="PANTHER" id="PTHR21366">
    <property type="entry name" value="GLYOXALASE FAMILY PROTEIN"/>
    <property type="match status" value="1"/>
</dbReference>
<dbReference type="Pfam" id="PF00903">
    <property type="entry name" value="Glyoxalase"/>
    <property type="match status" value="2"/>
</dbReference>
<comment type="caution">
    <text evidence="2">The sequence shown here is derived from an EMBL/GenBank/DDBJ whole genome shotgun (WGS) entry which is preliminary data.</text>
</comment>
<protein>
    <recommendedName>
        <fullName evidence="1">VOC domain-containing protein</fullName>
    </recommendedName>
</protein>
<name>A0ABP7MXK4_9MICO</name>
<gene>
    <name evidence="2" type="ORF">GCM10022383_06950</name>
</gene>
<dbReference type="PROSITE" id="PS51819">
    <property type="entry name" value="VOC"/>
    <property type="match status" value="2"/>
</dbReference>
<organism evidence="2 3">
    <name type="scientific">Microbacterium soli</name>
    <dbReference type="NCBI Taxonomy" id="446075"/>
    <lineage>
        <taxon>Bacteria</taxon>
        <taxon>Bacillati</taxon>
        <taxon>Actinomycetota</taxon>
        <taxon>Actinomycetes</taxon>
        <taxon>Micrococcales</taxon>
        <taxon>Microbacteriaceae</taxon>
        <taxon>Microbacterium</taxon>
    </lineage>
</organism>
<keyword evidence="3" id="KW-1185">Reference proteome</keyword>
<proteinExistence type="predicted"/>
<evidence type="ECO:0000313" key="2">
    <source>
        <dbReference type="EMBL" id="GAA3931000.1"/>
    </source>
</evidence>
<dbReference type="InterPro" id="IPR029068">
    <property type="entry name" value="Glyas_Bleomycin-R_OHBP_Dase"/>
</dbReference>
<feature type="domain" description="VOC" evidence="1">
    <location>
        <begin position="17"/>
        <end position="157"/>
    </location>
</feature>
<dbReference type="RefSeq" id="WP_344818108.1">
    <property type="nucleotide sequence ID" value="NZ_BAABCP010000001.1"/>
</dbReference>